<evidence type="ECO:0000313" key="2">
    <source>
        <dbReference type="Proteomes" id="UP000596742"/>
    </source>
</evidence>
<comment type="caution">
    <text evidence="1">The sequence shown here is derived from an EMBL/GenBank/DDBJ whole genome shotgun (WGS) entry which is preliminary data.</text>
</comment>
<dbReference type="EMBL" id="UYJE01010437">
    <property type="protein sequence ID" value="VDI83192.1"/>
    <property type="molecule type" value="Genomic_DNA"/>
</dbReference>
<dbReference type="AlphaFoldDB" id="A0A8B6HQB5"/>
<proteinExistence type="predicted"/>
<accession>A0A8B6HQB5</accession>
<reference evidence="1" key="1">
    <citation type="submission" date="2018-11" db="EMBL/GenBank/DDBJ databases">
        <authorList>
            <person name="Alioto T."/>
            <person name="Alioto T."/>
        </authorList>
    </citation>
    <scope>NUCLEOTIDE SEQUENCE</scope>
</reference>
<sequence>MGYDGFHLPRSLAFDDDNSYYPSLKGKQHGGVCVFFTSFLSEICNLTSNLECIVFKKSSKHIVVATVYRTQKYNLGKILEILICKSNELPLSSGFSRENMILAAICQGKDKPPFSQYMCAFGEQMCKLYVDGMNIKPFGSNASLDVRLAVFVGTMDLQAKAYVLNKTMHNGEYGCSACEESGASVRQGK</sequence>
<dbReference type="Proteomes" id="UP000596742">
    <property type="component" value="Unassembled WGS sequence"/>
</dbReference>
<name>A0A8B6HQB5_MYTGA</name>
<gene>
    <name evidence="1" type="ORF">MGAL_10B029336</name>
</gene>
<evidence type="ECO:0000313" key="1">
    <source>
        <dbReference type="EMBL" id="VDI83192.1"/>
    </source>
</evidence>
<organism evidence="1 2">
    <name type="scientific">Mytilus galloprovincialis</name>
    <name type="common">Mediterranean mussel</name>
    <dbReference type="NCBI Taxonomy" id="29158"/>
    <lineage>
        <taxon>Eukaryota</taxon>
        <taxon>Metazoa</taxon>
        <taxon>Spiralia</taxon>
        <taxon>Lophotrochozoa</taxon>
        <taxon>Mollusca</taxon>
        <taxon>Bivalvia</taxon>
        <taxon>Autobranchia</taxon>
        <taxon>Pteriomorphia</taxon>
        <taxon>Mytilida</taxon>
        <taxon>Mytiloidea</taxon>
        <taxon>Mytilidae</taxon>
        <taxon>Mytilinae</taxon>
        <taxon>Mytilus</taxon>
    </lineage>
</organism>
<protein>
    <submittedName>
        <fullName evidence="1">Uncharacterized protein</fullName>
    </submittedName>
</protein>
<keyword evidence="2" id="KW-1185">Reference proteome</keyword>
<dbReference type="OrthoDB" id="6152543at2759"/>